<dbReference type="InterPro" id="IPR050595">
    <property type="entry name" value="Bact_response_regulator"/>
</dbReference>
<feature type="modified residue" description="4-aspartylphosphate" evidence="2">
    <location>
        <position position="136"/>
    </location>
</feature>
<dbReference type="InterPro" id="IPR011006">
    <property type="entry name" value="CheY-like_superfamily"/>
</dbReference>
<dbReference type="PANTHER" id="PTHR44591:SF3">
    <property type="entry name" value="RESPONSE REGULATORY DOMAIN-CONTAINING PROTEIN"/>
    <property type="match status" value="1"/>
</dbReference>
<organism evidence="5 6">
    <name type="scientific">Yinghuangia aomiensis</name>
    <dbReference type="NCBI Taxonomy" id="676205"/>
    <lineage>
        <taxon>Bacteria</taxon>
        <taxon>Bacillati</taxon>
        <taxon>Actinomycetota</taxon>
        <taxon>Actinomycetes</taxon>
        <taxon>Kitasatosporales</taxon>
        <taxon>Streptomycetaceae</taxon>
        <taxon>Yinghuangia</taxon>
    </lineage>
</organism>
<dbReference type="InterPro" id="IPR001789">
    <property type="entry name" value="Sig_transdc_resp-reg_receiver"/>
</dbReference>
<evidence type="ECO:0000313" key="5">
    <source>
        <dbReference type="EMBL" id="GAA4963315.1"/>
    </source>
</evidence>
<proteinExistence type="predicted"/>
<dbReference type="InterPro" id="IPR058245">
    <property type="entry name" value="NreC/VraR/RcsB-like_REC"/>
</dbReference>
<dbReference type="Pfam" id="PF00072">
    <property type="entry name" value="Response_reg"/>
    <property type="match status" value="1"/>
</dbReference>
<keyword evidence="6" id="KW-1185">Reference proteome</keyword>
<dbReference type="Gene3D" id="3.40.50.2300">
    <property type="match status" value="1"/>
</dbReference>
<dbReference type="PROSITE" id="PS50110">
    <property type="entry name" value="RESPONSE_REGULATORY"/>
    <property type="match status" value="1"/>
</dbReference>
<dbReference type="SUPFAM" id="SSF52172">
    <property type="entry name" value="CheY-like"/>
    <property type="match status" value="1"/>
</dbReference>
<comment type="caution">
    <text evidence="5">The sequence shown here is derived from an EMBL/GenBank/DDBJ whole genome shotgun (WGS) entry which is preliminary data.</text>
</comment>
<dbReference type="CDD" id="cd17535">
    <property type="entry name" value="REC_NarL-like"/>
    <property type="match status" value="1"/>
</dbReference>
<name>A0ABP9H7S0_9ACTN</name>
<evidence type="ECO:0000313" key="6">
    <source>
        <dbReference type="Proteomes" id="UP001500466"/>
    </source>
</evidence>
<evidence type="ECO:0000256" key="2">
    <source>
        <dbReference type="PROSITE-ProRule" id="PRU00169"/>
    </source>
</evidence>
<gene>
    <name evidence="5" type="ORF">GCM10023205_28990</name>
</gene>
<reference evidence="6" key="1">
    <citation type="journal article" date="2019" name="Int. J. Syst. Evol. Microbiol.">
        <title>The Global Catalogue of Microorganisms (GCM) 10K type strain sequencing project: providing services to taxonomists for standard genome sequencing and annotation.</title>
        <authorList>
            <consortium name="The Broad Institute Genomics Platform"/>
            <consortium name="The Broad Institute Genome Sequencing Center for Infectious Disease"/>
            <person name="Wu L."/>
            <person name="Ma J."/>
        </authorList>
    </citation>
    <scope>NUCLEOTIDE SEQUENCE [LARGE SCALE GENOMIC DNA]</scope>
    <source>
        <strain evidence="6">JCM 17986</strain>
    </source>
</reference>
<evidence type="ECO:0000259" key="4">
    <source>
        <dbReference type="PROSITE" id="PS50110"/>
    </source>
</evidence>
<sequence>MRPRSPGTADVRRAPGGGLPYGVPQSTCKARIDPGRACGKPWGDCHAEPENATAIAYVRIRPARARARTARDPEEEPVTATGSPVTVVLVDDHEGYRRLATRLLTAWGYAVVGEAADGPGAVDAVRTLRPDLVLLDVQLPGFDGFTAAGLIREDDAGVGIVLISGRDRADYGDRVVRAQADGYVAKEELSPQSLAAVLATARRAARGNAEPA</sequence>
<feature type="region of interest" description="Disordered" evidence="3">
    <location>
        <begin position="1"/>
        <end position="25"/>
    </location>
</feature>
<accession>A0ABP9H7S0</accession>
<evidence type="ECO:0000256" key="3">
    <source>
        <dbReference type="SAM" id="MobiDB-lite"/>
    </source>
</evidence>
<dbReference type="Proteomes" id="UP001500466">
    <property type="component" value="Unassembled WGS sequence"/>
</dbReference>
<dbReference type="PANTHER" id="PTHR44591">
    <property type="entry name" value="STRESS RESPONSE REGULATOR PROTEIN 1"/>
    <property type="match status" value="1"/>
</dbReference>
<feature type="domain" description="Response regulatory" evidence="4">
    <location>
        <begin position="86"/>
        <end position="201"/>
    </location>
</feature>
<dbReference type="EMBL" id="BAABHS010000009">
    <property type="protein sequence ID" value="GAA4963315.1"/>
    <property type="molecule type" value="Genomic_DNA"/>
</dbReference>
<dbReference type="SMART" id="SM00448">
    <property type="entry name" value="REC"/>
    <property type="match status" value="1"/>
</dbReference>
<evidence type="ECO:0000256" key="1">
    <source>
        <dbReference type="ARBA" id="ARBA00022553"/>
    </source>
</evidence>
<protein>
    <recommendedName>
        <fullName evidence="4">Response regulatory domain-containing protein</fullName>
    </recommendedName>
</protein>
<keyword evidence="1 2" id="KW-0597">Phosphoprotein</keyword>